<protein>
    <submittedName>
        <fullName evidence="3">XRE family transcriptional regulator</fullName>
    </submittedName>
</protein>
<reference evidence="3 4" key="1">
    <citation type="submission" date="2019-03" db="EMBL/GenBank/DDBJ databases">
        <title>Comparative genomic analyses of the sweetpotato soil rot pathogen, Streptomyces ipomoeae.</title>
        <authorList>
            <person name="Ruschel Soares N."/>
            <person name="Badger J.H."/>
            <person name="Huguet-Tapia J.C."/>
            <person name="Clark C.A."/>
            <person name="Pettis G.S."/>
        </authorList>
    </citation>
    <scope>NUCLEOTIDE SEQUENCE [LARGE SCALE GENOMIC DNA]</scope>
    <source>
        <strain evidence="3 4">88-35</strain>
    </source>
</reference>
<feature type="region of interest" description="Disordered" evidence="1">
    <location>
        <begin position="1"/>
        <end position="40"/>
    </location>
</feature>
<organism evidence="3 4">
    <name type="scientific">Streptomyces ipomoeae</name>
    <dbReference type="NCBI Taxonomy" id="103232"/>
    <lineage>
        <taxon>Bacteria</taxon>
        <taxon>Bacillati</taxon>
        <taxon>Actinomycetota</taxon>
        <taxon>Actinomycetes</taxon>
        <taxon>Kitasatosporales</taxon>
        <taxon>Streptomycetaceae</taxon>
        <taxon>Streptomyces</taxon>
    </lineage>
</organism>
<sequence length="628" mass="67338">MICRSAGWNAHPPLRRRPTRRRTPAISMPGSRRQSRCRGCRGTERMNRVTRPVPPTQVAGTLAPDGTADWSCWVGSRWWKRGPGVDRGVGGEGTAGVGGGPKTASWSVRAGWLLRAHRIRHQDAAVRTGASFAALLGARGGAPGPVSASTVSRWESGRTPVPYAAVRRYEEVLGLPPYLLLAVIETMARYQGGAAAEAFAADAVTHVCADGRHTRRVDLLLDKILDDEQLTSGEWDELTARLVSGPVPVSPARVRRAVTERLLEETLVSAGLPWMRRFEALSRLLASPAWAADAVAVCADVGSQTNHAALIEAVCALDGSGHPDAARHVLRQLRDPTNDDSFHGALMSCVRKVQRRHFGPAQSVEVLHVVGDVLRDPSAPPETAELAAVLLPRLPAPPRYAAVLARAAGRRAETRHVAAHGLLTDPGTARVAVARLLSRMPVAADPSAVVAVLRDIVDDILHHPVSDVRLYNAMLLRASPYQAPLAAALAAELTVSSTLRSERAVPILHALRVLGGPQQRAAIARLTIAEGLPAAVVRAAIHALGHIGGRSPEHYWRTVLRRHTDRWALTGAVGGEAELKRLVYAFGMAGELGLLVRLLREEAAAAPARAMSAWWTSLPQHIRVGALV</sequence>
<dbReference type="AlphaFoldDB" id="A0AAE8W373"/>
<dbReference type="EMBL" id="SPAZ01000156">
    <property type="protein sequence ID" value="TQE33327.1"/>
    <property type="molecule type" value="Genomic_DNA"/>
</dbReference>
<dbReference type="Proteomes" id="UP000318720">
    <property type="component" value="Unassembled WGS sequence"/>
</dbReference>
<feature type="domain" description="HTH cro/C1-type" evidence="2">
    <location>
        <begin position="146"/>
        <end position="180"/>
    </location>
</feature>
<dbReference type="PROSITE" id="PS50943">
    <property type="entry name" value="HTH_CROC1"/>
    <property type="match status" value="1"/>
</dbReference>
<feature type="compositionally biased region" description="Basic residues" evidence="1">
    <location>
        <begin position="13"/>
        <end position="23"/>
    </location>
</feature>
<evidence type="ECO:0000256" key="1">
    <source>
        <dbReference type="SAM" id="MobiDB-lite"/>
    </source>
</evidence>
<gene>
    <name evidence="3" type="ORF">Sipo8835_18530</name>
</gene>
<evidence type="ECO:0000313" key="3">
    <source>
        <dbReference type="EMBL" id="TQE33327.1"/>
    </source>
</evidence>
<name>A0AAE8W373_9ACTN</name>
<proteinExistence type="predicted"/>
<accession>A0AAE8W373</accession>
<comment type="caution">
    <text evidence="3">The sequence shown here is derived from an EMBL/GenBank/DDBJ whole genome shotgun (WGS) entry which is preliminary data.</text>
</comment>
<evidence type="ECO:0000313" key="4">
    <source>
        <dbReference type="Proteomes" id="UP000318720"/>
    </source>
</evidence>
<evidence type="ECO:0000259" key="2">
    <source>
        <dbReference type="PROSITE" id="PS50943"/>
    </source>
</evidence>
<dbReference type="CDD" id="cd00093">
    <property type="entry name" value="HTH_XRE"/>
    <property type="match status" value="1"/>
</dbReference>
<dbReference type="InterPro" id="IPR001387">
    <property type="entry name" value="Cro/C1-type_HTH"/>
</dbReference>